<keyword evidence="2" id="KW-1185">Reference proteome</keyword>
<proteinExistence type="predicted"/>
<comment type="caution">
    <text evidence="1">The sequence shown here is derived from an EMBL/GenBank/DDBJ whole genome shotgun (WGS) entry which is preliminary data.</text>
</comment>
<organism evidence="1 2">
    <name type="scientific">Caldibacillus debilis GB1</name>
    <dbReference type="NCBI Taxonomy" id="1339248"/>
    <lineage>
        <taxon>Bacteria</taxon>
        <taxon>Bacillati</taxon>
        <taxon>Bacillota</taxon>
        <taxon>Bacilli</taxon>
        <taxon>Bacillales</taxon>
        <taxon>Bacillaceae</taxon>
        <taxon>Caldibacillus</taxon>
    </lineage>
</organism>
<dbReference type="EMBL" id="AZRV01000012">
    <property type="protein sequence ID" value="RKO62840.1"/>
    <property type="molecule type" value="Genomic_DNA"/>
</dbReference>
<gene>
    <name evidence="1" type="ORF">Cdeb_00570</name>
</gene>
<dbReference type="RefSeq" id="WP_259462728.1">
    <property type="nucleotide sequence ID" value="NZ_AZRV01000012.1"/>
</dbReference>
<protein>
    <submittedName>
        <fullName evidence="1">Uncharacterized protein</fullName>
    </submittedName>
</protein>
<sequence>MHQYPLYPYWSIPMQPAGQKQASLKDLCKKYHLHLVRLEGTDGNIYEGIIEDVGEDSVDMLIPVGEVEDDPDYGMRQYFGQMGYGGYPRRFRRFRRHRFPFFIFRRLLFPHFY</sequence>
<reference evidence="1 2" key="1">
    <citation type="submission" date="2013-12" db="EMBL/GenBank/DDBJ databases">
        <title>Genome and proteome characterization of Caldibacillus debilis GB1 derived from a cellulolytic aero-tolerant co-culture.</title>
        <authorList>
            <person name="Wushke S.T."/>
            <person name="Zhang X."/>
            <person name="Fristensky B."/>
            <person name="Wilkins J.A."/>
            <person name="Levin D.B."/>
            <person name="Sparling R."/>
        </authorList>
    </citation>
    <scope>NUCLEOTIDE SEQUENCE [LARGE SCALE GENOMIC DNA]</scope>
    <source>
        <strain evidence="1 2">GB1</strain>
    </source>
</reference>
<name>A0A420VH19_9BACI</name>
<evidence type="ECO:0000313" key="1">
    <source>
        <dbReference type="EMBL" id="RKO62840.1"/>
    </source>
</evidence>
<accession>A0A420VH19</accession>
<evidence type="ECO:0000313" key="2">
    <source>
        <dbReference type="Proteomes" id="UP000286235"/>
    </source>
</evidence>
<dbReference type="AlphaFoldDB" id="A0A420VH19"/>
<dbReference type="Proteomes" id="UP000286235">
    <property type="component" value="Unassembled WGS sequence"/>
</dbReference>